<evidence type="ECO:0000313" key="3">
    <source>
        <dbReference type="Proteomes" id="UP001551658"/>
    </source>
</evidence>
<evidence type="ECO:0000313" key="2">
    <source>
        <dbReference type="EMBL" id="MEV0367997.1"/>
    </source>
</evidence>
<dbReference type="EMBL" id="JBFAIH010000045">
    <property type="protein sequence ID" value="MEV0367997.1"/>
    <property type="molecule type" value="Genomic_DNA"/>
</dbReference>
<gene>
    <name evidence="2" type="ORF">AB0H72_35470</name>
</gene>
<evidence type="ECO:0000256" key="1">
    <source>
        <dbReference type="SAM" id="MobiDB-lite"/>
    </source>
</evidence>
<proteinExistence type="predicted"/>
<accession>A0ABV3FK53</accession>
<dbReference type="RefSeq" id="WP_357988381.1">
    <property type="nucleotide sequence ID" value="NZ_JBFAIH010000045.1"/>
</dbReference>
<dbReference type="Gene3D" id="3.40.50.720">
    <property type="entry name" value="NAD(P)-binding Rossmann-like Domain"/>
    <property type="match status" value="1"/>
</dbReference>
<dbReference type="SUPFAM" id="SSF51735">
    <property type="entry name" value="NAD(P)-binding Rossmann-fold domains"/>
    <property type="match status" value="1"/>
</dbReference>
<sequence>MTAIKGAVVLVTGGSRGIGKALVADLYQRGASKVYPPPGTHEPSRIPTPSRSPSRSPTPRPSPPPPIWPKTSRS</sequence>
<comment type="caution">
    <text evidence="2">The sequence shown here is derived from an EMBL/GenBank/DDBJ whole genome shotgun (WGS) entry which is preliminary data.</text>
</comment>
<dbReference type="InterPro" id="IPR036291">
    <property type="entry name" value="NAD(P)-bd_dom_sf"/>
</dbReference>
<feature type="compositionally biased region" description="Pro residues" evidence="1">
    <location>
        <begin position="56"/>
        <end position="68"/>
    </location>
</feature>
<feature type="region of interest" description="Disordered" evidence="1">
    <location>
        <begin position="30"/>
        <end position="74"/>
    </location>
</feature>
<reference evidence="2 3" key="1">
    <citation type="submission" date="2024-06" db="EMBL/GenBank/DDBJ databases">
        <title>The Natural Products Discovery Center: Release of the First 8490 Sequenced Strains for Exploring Actinobacteria Biosynthetic Diversity.</title>
        <authorList>
            <person name="Kalkreuter E."/>
            <person name="Kautsar S.A."/>
            <person name="Yang D."/>
            <person name="Bader C.D."/>
            <person name="Teijaro C.N."/>
            <person name="Fluegel L."/>
            <person name="Davis C.M."/>
            <person name="Simpson J.R."/>
            <person name="Lauterbach L."/>
            <person name="Steele A.D."/>
            <person name="Gui C."/>
            <person name="Meng S."/>
            <person name="Li G."/>
            <person name="Viehrig K."/>
            <person name="Ye F."/>
            <person name="Su P."/>
            <person name="Kiefer A.F."/>
            <person name="Nichols A."/>
            <person name="Cepeda A.J."/>
            <person name="Yan W."/>
            <person name="Fan B."/>
            <person name="Jiang Y."/>
            <person name="Adhikari A."/>
            <person name="Zheng C.-J."/>
            <person name="Schuster L."/>
            <person name="Cowan T.M."/>
            <person name="Smanski M.J."/>
            <person name="Chevrette M.G."/>
            <person name="De Carvalho L.P.S."/>
            <person name="Shen B."/>
        </authorList>
    </citation>
    <scope>NUCLEOTIDE SEQUENCE [LARGE SCALE GENOMIC DNA]</scope>
    <source>
        <strain evidence="2 3">NPDC050671</strain>
    </source>
</reference>
<feature type="compositionally biased region" description="Low complexity" evidence="1">
    <location>
        <begin position="45"/>
        <end position="55"/>
    </location>
</feature>
<name>A0ABV3FK53_9NOCA</name>
<keyword evidence="3" id="KW-1185">Reference proteome</keyword>
<protein>
    <submittedName>
        <fullName evidence="2">Uncharacterized protein</fullName>
    </submittedName>
</protein>
<dbReference type="Proteomes" id="UP001551658">
    <property type="component" value="Unassembled WGS sequence"/>
</dbReference>
<organism evidence="2 3">
    <name type="scientific">Nocardia fusca</name>
    <dbReference type="NCBI Taxonomy" id="941183"/>
    <lineage>
        <taxon>Bacteria</taxon>
        <taxon>Bacillati</taxon>
        <taxon>Actinomycetota</taxon>
        <taxon>Actinomycetes</taxon>
        <taxon>Mycobacteriales</taxon>
        <taxon>Nocardiaceae</taxon>
        <taxon>Nocardia</taxon>
    </lineage>
</organism>